<gene>
    <name evidence="2" type="ORF">CG710_007805</name>
</gene>
<evidence type="ECO:0008006" key="4">
    <source>
        <dbReference type="Google" id="ProtNLM"/>
    </source>
</evidence>
<reference evidence="2 3" key="1">
    <citation type="journal article" date="2017" name="Genome Announc.">
        <title>Draft Genome Sequence of a Sporulating and Motile Strain of Lachnotalea glycerini Isolated from Water in Quebec City, Canada.</title>
        <authorList>
            <person name="Maheux A.F."/>
            <person name="Boudreau D.K."/>
            <person name="Berube E."/>
            <person name="Boissinot M."/>
            <person name="Raymond F."/>
            <person name="Brodeur S."/>
            <person name="Corbeil J."/>
            <person name="Isabel S."/>
            <person name="Omar R.F."/>
            <person name="Bergeron M.G."/>
        </authorList>
    </citation>
    <scope>NUCLEOTIDE SEQUENCE [LARGE SCALE GENOMIC DNA]</scope>
    <source>
        <strain evidence="2 3">CCRI-19302</strain>
    </source>
</reference>
<protein>
    <recommendedName>
        <fullName evidence="4">Mannosyltransferase related to Gpi18</fullName>
    </recommendedName>
</protein>
<dbReference type="Proteomes" id="UP000216411">
    <property type="component" value="Unassembled WGS sequence"/>
</dbReference>
<dbReference type="RefSeq" id="WP_115804169.1">
    <property type="nucleotide sequence ID" value="NZ_NOKA02000010.1"/>
</dbReference>
<keyword evidence="1" id="KW-0812">Transmembrane</keyword>
<feature type="transmembrane region" description="Helical" evidence="1">
    <location>
        <begin position="297"/>
        <end position="315"/>
    </location>
</feature>
<evidence type="ECO:0000313" key="2">
    <source>
        <dbReference type="EMBL" id="RDY31739.1"/>
    </source>
</evidence>
<feature type="transmembrane region" description="Helical" evidence="1">
    <location>
        <begin position="209"/>
        <end position="238"/>
    </location>
</feature>
<keyword evidence="3" id="KW-1185">Reference proteome</keyword>
<feature type="transmembrane region" description="Helical" evidence="1">
    <location>
        <begin position="265"/>
        <end position="285"/>
    </location>
</feature>
<dbReference type="OrthoDB" id="9776737at2"/>
<feature type="transmembrane region" description="Helical" evidence="1">
    <location>
        <begin position="175"/>
        <end position="197"/>
    </location>
</feature>
<feature type="transmembrane region" description="Helical" evidence="1">
    <location>
        <begin position="321"/>
        <end position="352"/>
    </location>
</feature>
<dbReference type="AlphaFoldDB" id="A0A371JG69"/>
<dbReference type="EMBL" id="NOKA02000010">
    <property type="protein sequence ID" value="RDY31739.1"/>
    <property type="molecule type" value="Genomic_DNA"/>
</dbReference>
<name>A0A371JG69_9FIRM</name>
<evidence type="ECO:0000313" key="3">
    <source>
        <dbReference type="Proteomes" id="UP000216411"/>
    </source>
</evidence>
<proteinExistence type="predicted"/>
<keyword evidence="1" id="KW-1133">Transmembrane helix</keyword>
<comment type="caution">
    <text evidence="2">The sequence shown here is derived from an EMBL/GenBank/DDBJ whole genome shotgun (WGS) entry which is preliminary data.</text>
</comment>
<keyword evidence="1" id="KW-0472">Membrane</keyword>
<feature type="transmembrane region" description="Helical" evidence="1">
    <location>
        <begin position="132"/>
        <end position="163"/>
    </location>
</feature>
<feature type="transmembrane region" description="Helical" evidence="1">
    <location>
        <begin position="100"/>
        <end position="120"/>
    </location>
</feature>
<sequence length="396" mass="45447">MDKFLRNMIFKKYKIGSVEFTIIDMIFLLGISISGFMMRMSLKSVVTGDFTVFLEPWINEFKANGFGALKGDFYNYNPPYMIVLYLIALSKINPLTGIKLVSVIFDILIAITVAIIVFNLTKSKFRTMIAYAAAWILPTIVANGSMWGQCDAIYAFFVILSIYCILNDKSLLSMILLGIAFAFKMQALFILPAYIILWAKGKVKIRHFLCIPIIYFISLLPAVIAGKSFAATLGIYMVQAKEQVYLEMNWPGLYELIGIEPYYDYYGPAAMWFTLGILMCIMFYLAYKIYHVSKAHMIDIFLYISMVTVYFLPYMHERYGYIAGILAIIVGLVNIRKLYIPIIHVLVSYGAYQSCLSDNRMAPFWIYSFMLLFLILDFGIYIFKYVNANSISYKEV</sequence>
<evidence type="ECO:0000256" key="1">
    <source>
        <dbReference type="SAM" id="Phobius"/>
    </source>
</evidence>
<organism evidence="2 3">
    <name type="scientific">Lachnotalea glycerini</name>
    <dbReference type="NCBI Taxonomy" id="1763509"/>
    <lineage>
        <taxon>Bacteria</taxon>
        <taxon>Bacillati</taxon>
        <taxon>Bacillota</taxon>
        <taxon>Clostridia</taxon>
        <taxon>Lachnospirales</taxon>
        <taxon>Lachnospiraceae</taxon>
        <taxon>Lachnotalea</taxon>
    </lineage>
</organism>
<feature type="transmembrane region" description="Helical" evidence="1">
    <location>
        <begin position="364"/>
        <end position="383"/>
    </location>
</feature>
<accession>A0A371JG69</accession>
<feature type="transmembrane region" description="Helical" evidence="1">
    <location>
        <begin position="20"/>
        <end position="38"/>
    </location>
</feature>